<dbReference type="InParanoid" id="T1G7B3"/>
<dbReference type="OMA" id="NEENAIW"/>
<dbReference type="OrthoDB" id="6287130at2759"/>
<protein>
    <recommendedName>
        <fullName evidence="5">HMG box domain-containing protein</fullName>
    </recommendedName>
</protein>
<evidence type="ECO:0000256" key="3">
    <source>
        <dbReference type="ARBA" id="ARBA00023242"/>
    </source>
</evidence>
<dbReference type="GO" id="GO:0003677">
    <property type="term" value="F:DNA binding"/>
    <property type="evidence" value="ECO:0007669"/>
    <property type="project" value="UniProtKB-UniRule"/>
</dbReference>
<keyword evidence="2 4" id="KW-0238">DNA-binding</keyword>
<feature type="domain" description="HMG box" evidence="5">
    <location>
        <begin position="90"/>
        <end position="158"/>
    </location>
</feature>
<reference evidence="8" key="1">
    <citation type="submission" date="2012-12" db="EMBL/GenBank/DDBJ databases">
        <authorList>
            <person name="Hellsten U."/>
            <person name="Grimwood J."/>
            <person name="Chapman J.A."/>
            <person name="Shapiro H."/>
            <person name="Aerts A."/>
            <person name="Otillar R.P."/>
            <person name="Terry A.Y."/>
            <person name="Boore J.L."/>
            <person name="Simakov O."/>
            <person name="Marletaz F."/>
            <person name="Cho S.-J."/>
            <person name="Edsinger-Gonzales E."/>
            <person name="Havlak P."/>
            <person name="Kuo D.-H."/>
            <person name="Larsson T."/>
            <person name="Lv J."/>
            <person name="Arendt D."/>
            <person name="Savage R."/>
            <person name="Osoegawa K."/>
            <person name="de Jong P."/>
            <person name="Lindberg D.R."/>
            <person name="Seaver E.C."/>
            <person name="Weisblat D.A."/>
            <person name="Putnam N.H."/>
            <person name="Grigoriev I.V."/>
            <person name="Rokhsar D.S."/>
        </authorList>
    </citation>
    <scope>NUCLEOTIDE SEQUENCE</scope>
</reference>
<dbReference type="EMBL" id="KB097635">
    <property type="protein sequence ID" value="ESN93172.1"/>
    <property type="molecule type" value="Genomic_DNA"/>
</dbReference>
<dbReference type="GeneID" id="20216960"/>
<reference evidence="6 8" key="2">
    <citation type="journal article" date="2013" name="Nature">
        <title>Insights into bilaterian evolution from three spiralian genomes.</title>
        <authorList>
            <person name="Simakov O."/>
            <person name="Marletaz F."/>
            <person name="Cho S.J."/>
            <person name="Edsinger-Gonzales E."/>
            <person name="Havlak P."/>
            <person name="Hellsten U."/>
            <person name="Kuo D.H."/>
            <person name="Larsson T."/>
            <person name="Lv J."/>
            <person name="Arendt D."/>
            <person name="Savage R."/>
            <person name="Osoegawa K."/>
            <person name="de Jong P."/>
            <person name="Grimwood J."/>
            <person name="Chapman J.A."/>
            <person name="Shapiro H."/>
            <person name="Aerts A."/>
            <person name="Otillar R.P."/>
            <person name="Terry A.Y."/>
            <person name="Boore J.L."/>
            <person name="Grigoriev I.V."/>
            <person name="Lindberg D.R."/>
            <person name="Seaver E.C."/>
            <person name="Weisblat D.A."/>
            <person name="Putnam N.H."/>
            <person name="Rokhsar D.S."/>
        </authorList>
    </citation>
    <scope>NUCLEOTIDE SEQUENCE</scope>
</reference>
<reference evidence="7" key="3">
    <citation type="submission" date="2015-06" db="UniProtKB">
        <authorList>
            <consortium name="EnsemblMetazoa"/>
        </authorList>
    </citation>
    <scope>IDENTIFICATION</scope>
</reference>
<dbReference type="EMBL" id="AMQM01007528">
    <property type="status" value="NOT_ANNOTATED_CDS"/>
    <property type="molecule type" value="Genomic_DNA"/>
</dbReference>
<keyword evidence="3 4" id="KW-0539">Nucleus</keyword>
<dbReference type="Gene3D" id="1.10.30.10">
    <property type="entry name" value="High mobility group box domain"/>
    <property type="match status" value="2"/>
</dbReference>
<proteinExistence type="predicted"/>
<organism evidence="7 8">
    <name type="scientific">Helobdella robusta</name>
    <name type="common">Californian leech</name>
    <dbReference type="NCBI Taxonomy" id="6412"/>
    <lineage>
        <taxon>Eukaryota</taxon>
        <taxon>Metazoa</taxon>
        <taxon>Spiralia</taxon>
        <taxon>Lophotrochozoa</taxon>
        <taxon>Annelida</taxon>
        <taxon>Clitellata</taxon>
        <taxon>Hirudinea</taxon>
        <taxon>Rhynchobdellida</taxon>
        <taxon>Glossiphoniidae</taxon>
        <taxon>Helobdella</taxon>
    </lineage>
</organism>
<dbReference type="GO" id="GO:0005634">
    <property type="term" value="C:nucleus"/>
    <property type="evidence" value="ECO:0007669"/>
    <property type="project" value="UniProtKB-SubCell"/>
</dbReference>
<dbReference type="PROSITE" id="PS50118">
    <property type="entry name" value="HMG_BOX_2"/>
    <property type="match status" value="1"/>
</dbReference>
<accession>T1G7B3</accession>
<dbReference type="RefSeq" id="XP_009028719.1">
    <property type="nucleotide sequence ID" value="XM_009030471.1"/>
</dbReference>
<sequence>MWNDAELKLLFEQIQSNLPPHDKKNYLKMVKKIDWSKIKVSTYTPTECQEQWTSVTKKLRKFRTTSEMLADAYEWMKDPRRRFANHPELPKKPLSPCFQYINCQRNKFLKHNPDKTIIEASKFLAKKFGDLPEHKKQKYIDKYNEENAIWKEACAKFHFDHPGSMIQHPPKMMTPMMLYIKKMCEKNKDCQESRKVLHDQYKNRWFKDLSDKKKMKYINKALKLKERYDTELKIFCENNPTFVKKNIKHVLTKSEQKLKEKFDGRPLQPPMLVMSNSVYFSYLI</sequence>
<comment type="subcellular location">
    <subcellularLocation>
        <location evidence="1">Nucleus</location>
    </subcellularLocation>
</comment>
<evidence type="ECO:0000313" key="8">
    <source>
        <dbReference type="Proteomes" id="UP000015101"/>
    </source>
</evidence>
<evidence type="ECO:0000256" key="1">
    <source>
        <dbReference type="ARBA" id="ARBA00004123"/>
    </source>
</evidence>
<dbReference type="eggNOG" id="KOG0381">
    <property type="taxonomic scope" value="Eukaryota"/>
</dbReference>
<evidence type="ECO:0000256" key="4">
    <source>
        <dbReference type="PROSITE-ProRule" id="PRU00267"/>
    </source>
</evidence>
<evidence type="ECO:0000259" key="5">
    <source>
        <dbReference type="PROSITE" id="PS50118"/>
    </source>
</evidence>
<dbReference type="STRING" id="6412.T1G7B3"/>
<feature type="DNA-binding region" description="HMG box" evidence="4">
    <location>
        <begin position="90"/>
        <end position="158"/>
    </location>
</feature>
<keyword evidence="8" id="KW-1185">Reference proteome</keyword>
<dbReference type="CTD" id="20216960"/>
<name>T1G7B3_HELRO</name>
<evidence type="ECO:0000313" key="6">
    <source>
        <dbReference type="EMBL" id="ESN93172.1"/>
    </source>
</evidence>
<dbReference type="Pfam" id="PF00505">
    <property type="entry name" value="HMG_box"/>
    <property type="match status" value="1"/>
</dbReference>
<evidence type="ECO:0000256" key="2">
    <source>
        <dbReference type="ARBA" id="ARBA00023125"/>
    </source>
</evidence>
<evidence type="ECO:0000313" key="7">
    <source>
        <dbReference type="EnsemblMetazoa" id="HelroP89270"/>
    </source>
</evidence>
<dbReference type="InterPro" id="IPR009071">
    <property type="entry name" value="HMG_box_dom"/>
</dbReference>
<dbReference type="InterPro" id="IPR036910">
    <property type="entry name" value="HMG_box_dom_sf"/>
</dbReference>
<dbReference type="PANTHER" id="PTHR46318">
    <property type="entry name" value="UPSTREAM BINDING TRANSCRIPTION FACTOR"/>
    <property type="match status" value="1"/>
</dbReference>
<dbReference type="SMART" id="SM00398">
    <property type="entry name" value="HMG"/>
    <property type="match status" value="2"/>
</dbReference>
<dbReference type="EnsemblMetazoa" id="HelroT89270">
    <property type="protein sequence ID" value="HelroP89270"/>
    <property type="gene ID" value="HelroG89270"/>
</dbReference>
<dbReference type="InterPro" id="IPR051762">
    <property type="entry name" value="UBF1"/>
</dbReference>
<gene>
    <name evidence="7" type="primary">20216960</name>
    <name evidence="6" type="ORF">HELRODRAFT_89270</name>
</gene>
<dbReference type="AlphaFoldDB" id="T1G7B3"/>
<dbReference type="HOGENOM" id="CLU_050388_0_0_1"/>
<dbReference type="KEGG" id="hro:HELRODRAFT_89270"/>
<dbReference type="PANTHER" id="PTHR46318:SF3">
    <property type="entry name" value="UPSTREAM BINDING TRANSCRIPTION FACTOR"/>
    <property type="match status" value="1"/>
</dbReference>
<dbReference type="Proteomes" id="UP000015101">
    <property type="component" value="Unassembled WGS sequence"/>
</dbReference>
<dbReference type="SUPFAM" id="SSF47095">
    <property type="entry name" value="HMG-box"/>
    <property type="match status" value="2"/>
</dbReference>